<gene>
    <name evidence="2" type="ORF">HNQ36_001099</name>
</gene>
<dbReference type="RefSeq" id="WP_210311937.1">
    <property type="nucleotide sequence ID" value="NZ_JACHIJ010000002.1"/>
</dbReference>
<feature type="region of interest" description="Disordered" evidence="1">
    <location>
        <begin position="136"/>
        <end position="179"/>
    </location>
</feature>
<evidence type="ECO:0000313" key="2">
    <source>
        <dbReference type="EMBL" id="MBB5051145.1"/>
    </source>
</evidence>
<organism evidence="2 3">
    <name type="scientific">Afipia massiliensis</name>
    <dbReference type="NCBI Taxonomy" id="211460"/>
    <lineage>
        <taxon>Bacteria</taxon>
        <taxon>Pseudomonadati</taxon>
        <taxon>Pseudomonadota</taxon>
        <taxon>Alphaproteobacteria</taxon>
        <taxon>Hyphomicrobiales</taxon>
        <taxon>Nitrobacteraceae</taxon>
        <taxon>Afipia</taxon>
    </lineage>
</organism>
<reference evidence="2 3" key="1">
    <citation type="submission" date="2020-08" db="EMBL/GenBank/DDBJ databases">
        <title>Genomic Encyclopedia of Type Strains, Phase IV (KMG-IV): sequencing the most valuable type-strain genomes for metagenomic binning, comparative biology and taxonomic classification.</title>
        <authorList>
            <person name="Goeker M."/>
        </authorList>
    </citation>
    <scope>NUCLEOTIDE SEQUENCE [LARGE SCALE GENOMIC DNA]</scope>
    <source>
        <strain evidence="2 3">DSM 17498</strain>
    </source>
</reference>
<dbReference type="AlphaFoldDB" id="A0A840MTP7"/>
<dbReference type="EMBL" id="JACHIJ010000002">
    <property type="protein sequence ID" value="MBB5051145.1"/>
    <property type="molecule type" value="Genomic_DNA"/>
</dbReference>
<comment type="caution">
    <text evidence="2">The sequence shown here is derived from an EMBL/GenBank/DDBJ whole genome shotgun (WGS) entry which is preliminary data.</text>
</comment>
<dbReference type="Proteomes" id="UP000521227">
    <property type="component" value="Unassembled WGS sequence"/>
</dbReference>
<feature type="region of interest" description="Disordered" evidence="1">
    <location>
        <begin position="257"/>
        <end position="280"/>
    </location>
</feature>
<evidence type="ECO:0000256" key="1">
    <source>
        <dbReference type="SAM" id="MobiDB-lite"/>
    </source>
</evidence>
<feature type="compositionally biased region" description="Polar residues" evidence="1">
    <location>
        <begin position="147"/>
        <end position="159"/>
    </location>
</feature>
<evidence type="ECO:0000313" key="3">
    <source>
        <dbReference type="Proteomes" id="UP000521227"/>
    </source>
</evidence>
<protein>
    <submittedName>
        <fullName evidence="2">Uncharacterized protein</fullName>
    </submittedName>
</protein>
<accession>A0A840MTP7</accession>
<name>A0A840MTP7_9BRAD</name>
<proteinExistence type="predicted"/>
<sequence length="280" mass="31446">MPLVEAVLIRLENHANRSHPRGYVGDFSAEGLAARWHVDADTIGRIYAQLEEPDIGWIDQDQIVTFWDRNPDKIDETAKDRQQRVRDRKKGYKQLAQQAAQGLITPQQRLEREIALKDSMEPKALMTAWAELSASPARHGASRRDSVTVTPRADQNINQDVREKAQSGSAGQGTEDAKSGEIVHIGEAELWIAIEGRRIITERMRITTQLAETTIARWRRELADDVVFLASIIQAAAATSLISAQFHVLISEQIKRRQQEEKGPALPLPPVSLKRSNDRA</sequence>